<dbReference type="SUPFAM" id="SSF143597">
    <property type="entry name" value="YojJ-like"/>
    <property type="match status" value="1"/>
</dbReference>
<dbReference type="PROSITE" id="PS51794">
    <property type="entry name" value="DAC"/>
    <property type="match status" value="1"/>
</dbReference>
<evidence type="ECO:0000256" key="3">
    <source>
        <dbReference type="ARBA" id="ARBA00022679"/>
    </source>
</evidence>
<dbReference type="RefSeq" id="WP_184658483.1">
    <property type="nucleotide sequence ID" value="NZ_CP031518.1"/>
</dbReference>
<dbReference type="AlphaFoldDB" id="A0A7W8LLW1"/>
<evidence type="ECO:0000256" key="4">
    <source>
        <dbReference type="ARBA" id="ARBA00022692"/>
    </source>
</evidence>
<proteinExistence type="inferred from homology"/>
<dbReference type="InterPro" id="IPR034701">
    <property type="entry name" value="CdaA"/>
</dbReference>
<keyword evidence="2 10" id="KW-1003">Cell membrane</keyword>
<dbReference type="InterPro" id="IPR036888">
    <property type="entry name" value="DNA_integrity_DisA_N_sf"/>
</dbReference>
<accession>A0A7W8LLW1</accession>
<evidence type="ECO:0000256" key="5">
    <source>
        <dbReference type="ARBA" id="ARBA00022695"/>
    </source>
</evidence>
<evidence type="ECO:0000256" key="10">
    <source>
        <dbReference type="HAMAP-Rule" id="MF_01499"/>
    </source>
</evidence>
<dbReference type="Pfam" id="PF02457">
    <property type="entry name" value="DAC"/>
    <property type="match status" value="1"/>
</dbReference>
<comment type="similarity">
    <text evidence="10">Belongs to the adenylate cyclase family. DacA/CdaA subfamily.</text>
</comment>
<evidence type="ECO:0000313" key="12">
    <source>
        <dbReference type="EMBL" id="MBB5225829.1"/>
    </source>
</evidence>
<evidence type="ECO:0000256" key="7">
    <source>
        <dbReference type="ARBA" id="ARBA00022840"/>
    </source>
</evidence>
<comment type="catalytic activity">
    <reaction evidence="1 10">
        <text>2 ATP = 3',3'-c-di-AMP + 2 diphosphate</text>
        <dbReference type="Rhea" id="RHEA:35655"/>
        <dbReference type="ChEBI" id="CHEBI:30616"/>
        <dbReference type="ChEBI" id="CHEBI:33019"/>
        <dbReference type="ChEBI" id="CHEBI:71500"/>
        <dbReference type="EC" id="2.7.7.85"/>
    </reaction>
</comment>
<dbReference type="NCBIfam" id="TIGR00159">
    <property type="entry name" value="diadenylate cyclase CdaA"/>
    <property type="match status" value="1"/>
</dbReference>
<dbReference type="Proteomes" id="UP000518887">
    <property type="component" value="Unassembled WGS sequence"/>
</dbReference>
<feature type="transmembrane region" description="Helical" evidence="10">
    <location>
        <begin position="42"/>
        <end position="59"/>
    </location>
</feature>
<dbReference type="GO" id="GO:0006171">
    <property type="term" value="P:cAMP biosynthetic process"/>
    <property type="evidence" value="ECO:0007669"/>
    <property type="project" value="InterPro"/>
</dbReference>
<feature type="domain" description="DAC" evidence="11">
    <location>
        <begin position="84"/>
        <end position="240"/>
    </location>
</feature>
<dbReference type="EC" id="2.7.7.85" evidence="10"/>
<dbReference type="HAMAP" id="MF_01499">
    <property type="entry name" value="DacA"/>
    <property type="match status" value="1"/>
</dbReference>
<dbReference type="InterPro" id="IPR003390">
    <property type="entry name" value="DNA_integrity_scan_DisA_N"/>
</dbReference>
<feature type="transmembrane region" description="Helical" evidence="10">
    <location>
        <begin position="65"/>
        <end position="83"/>
    </location>
</feature>
<evidence type="ECO:0000313" key="13">
    <source>
        <dbReference type="Proteomes" id="UP000518887"/>
    </source>
</evidence>
<evidence type="ECO:0000256" key="6">
    <source>
        <dbReference type="ARBA" id="ARBA00022741"/>
    </source>
</evidence>
<evidence type="ECO:0000256" key="2">
    <source>
        <dbReference type="ARBA" id="ARBA00022475"/>
    </source>
</evidence>
<keyword evidence="5 10" id="KW-0548">Nucleotidyltransferase</keyword>
<evidence type="ECO:0000256" key="9">
    <source>
        <dbReference type="ARBA" id="ARBA00023136"/>
    </source>
</evidence>
<dbReference type="GO" id="GO:0005524">
    <property type="term" value="F:ATP binding"/>
    <property type="evidence" value="ECO:0007669"/>
    <property type="project" value="UniProtKB-UniRule"/>
</dbReference>
<keyword evidence="3 10" id="KW-0808">Transferase</keyword>
<reference evidence="12 13" key="1">
    <citation type="submission" date="2020-08" db="EMBL/GenBank/DDBJ databases">
        <title>Genomic Encyclopedia of Type Strains, Phase IV (KMG-IV): sequencing the most valuable type-strain genomes for metagenomic binning, comparative biology and taxonomic classification.</title>
        <authorList>
            <person name="Goeker M."/>
        </authorList>
    </citation>
    <scope>NUCLEOTIDE SEQUENCE [LARGE SCALE GENOMIC DNA]</scope>
    <source>
        <strain evidence="12 13">DSM 103462</strain>
    </source>
</reference>
<dbReference type="EMBL" id="JACHFQ010000003">
    <property type="protein sequence ID" value="MBB5225829.1"/>
    <property type="molecule type" value="Genomic_DNA"/>
</dbReference>
<protein>
    <recommendedName>
        <fullName evidence="10">Diadenylate cyclase</fullName>
        <shortName evidence="10">DAC</shortName>
        <ecNumber evidence="10">2.7.7.85</ecNumber>
    </recommendedName>
    <alternativeName>
        <fullName evidence="10">Cyclic-di-AMP synthase</fullName>
        <shortName evidence="10">c-di-AMP synthase</shortName>
    </alternativeName>
</protein>
<organism evidence="12 13">
    <name type="scientific">Treponema ruminis</name>
    <dbReference type="NCBI Taxonomy" id="744515"/>
    <lineage>
        <taxon>Bacteria</taxon>
        <taxon>Pseudomonadati</taxon>
        <taxon>Spirochaetota</taxon>
        <taxon>Spirochaetia</taxon>
        <taxon>Spirochaetales</taxon>
        <taxon>Treponemataceae</taxon>
        <taxon>Treponema</taxon>
    </lineage>
</organism>
<feature type="transmembrane region" description="Helical" evidence="10">
    <location>
        <begin position="12"/>
        <end position="30"/>
    </location>
</feature>
<dbReference type="InterPro" id="IPR014046">
    <property type="entry name" value="C-di-AMP_synthase"/>
</dbReference>
<comment type="function">
    <text evidence="10">Catalyzes the condensation of 2 ATP molecules into cyclic di-AMP (c-di-AMP), a second messenger used to regulate differing processes in different bacteria.</text>
</comment>
<gene>
    <name evidence="10" type="primary">dacA</name>
    <name evidence="12" type="ORF">HNP76_001186</name>
</gene>
<dbReference type="InterPro" id="IPR050338">
    <property type="entry name" value="DisA"/>
</dbReference>
<dbReference type="Gene3D" id="3.40.1700.10">
    <property type="entry name" value="DNA integrity scanning protein, DisA, N-terminal domain"/>
    <property type="match status" value="1"/>
</dbReference>
<keyword evidence="6 10" id="KW-0547">Nucleotide-binding</keyword>
<evidence type="ECO:0000256" key="8">
    <source>
        <dbReference type="ARBA" id="ARBA00022989"/>
    </source>
</evidence>
<dbReference type="PANTHER" id="PTHR34185:SF1">
    <property type="entry name" value="DIADENYLATE CYCLASE"/>
    <property type="match status" value="1"/>
</dbReference>
<comment type="caution">
    <text evidence="10">Lacks conserved residue(s) required for the propagation of feature annotation.</text>
</comment>
<dbReference type="GO" id="GO:0106408">
    <property type="term" value="F:diadenylate cyclase activity"/>
    <property type="evidence" value="ECO:0007669"/>
    <property type="project" value="UniProtKB-EC"/>
</dbReference>
<evidence type="ECO:0000256" key="1">
    <source>
        <dbReference type="ARBA" id="ARBA00000877"/>
    </source>
</evidence>
<dbReference type="PIRSF" id="PIRSF004793">
    <property type="entry name" value="UCP004793"/>
    <property type="match status" value="1"/>
</dbReference>
<keyword evidence="13" id="KW-1185">Reference proteome</keyword>
<keyword evidence="9 10" id="KW-0472">Membrane</keyword>
<comment type="caution">
    <text evidence="12">The sequence shown here is derived from an EMBL/GenBank/DDBJ whole genome shotgun (WGS) entry which is preliminary data.</text>
</comment>
<keyword evidence="8 10" id="KW-1133">Transmembrane helix</keyword>
<keyword evidence="4 10" id="KW-0812">Transmembrane</keyword>
<comment type="subunit">
    <text evidence="10">Probably a homodimer.</text>
</comment>
<evidence type="ECO:0000259" key="11">
    <source>
        <dbReference type="PROSITE" id="PS51794"/>
    </source>
</evidence>
<dbReference type="GO" id="GO:0004016">
    <property type="term" value="F:adenylate cyclase activity"/>
    <property type="evidence" value="ECO:0007669"/>
    <property type="project" value="UniProtKB-UniRule"/>
</dbReference>
<keyword evidence="7 10" id="KW-0067">ATP-binding</keyword>
<dbReference type="PANTHER" id="PTHR34185">
    <property type="entry name" value="DIADENYLATE CYCLASE"/>
    <property type="match status" value="1"/>
</dbReference>
<name>A0A7W8LLW1_9SPIR</name>
<sequence length="271" mass="29956">MNAFDGLQTVWNLIRPIIDVGIMTFLLYKAYQIIVKTNAMQIIKAGIMVALFYAFAFLFKLSTLLWILNKLAPGFAIAFAIIFQPELRKVFLKIGQNELFTFGNRSRHTYVDTAVVAAETLSKLKKGMLVVFTRHTRLDDIIETGTKLNADISSALLVTIFGHETPLHDAACIVQNGKILAAGCFLPLSEQFDIRKTFGTRHRAALGLAETTDAVVLVVSEETGAISLAYDSKLHYDLKPSLVTKMLENLLGVSAAQRTIEDTIDESKASI</sequence>